<dbReference type="RefSeq" id="WP_079470940.1">
    <property type="nucleotide sequence ID" value="NZ_FUZZ01000002.1"/>
</dbReference>
<sequence>MIKFSGILCILLILYSSIHGQMIISGKVTDEKTGQGIGFASVSILSAKDSGLVKGQVTDSAGVFMFQNIPTGKYILLLSSYGYKKIYKDVIPAEDIISLGNIPMSADLTLLSEVVVAGQKPTFQRIGDKLAVSVSGNPLFHTAANTFDILKKVPGLEVNSDGTIQMSGRITPVIFINGKPVQMSPEELQQYLGSLSPGMIASIEVINNPSSRYDGEYKGIIDIKLKQDLTLGWKGNANIVLQQNAYTLADNNFSLTYKTGKLVYSARLGYVTGERIYRYKGLQHLANTNIMATNTQTITRNNNLSYQLGIDYYLSKDHQVNIVGRAYQQNRQIDAFNTLHTTDSTAQHLVSHTNTFTYSTPLQDNYAASLNYSGQFRKTTLEVLSTFLMICNQQKEDIQTKNTITDHLLDYWKTNLYNNILIRSVQADLSGNTGKGKWAAGGKFAFTTTKNNLYYDTLHTSGIFAPDASRSNNFKYDEYISAAYASYENTYRQLSYAVSLRAEHTHSTANAITEHTVTTRDYLTWLPGLSVTIPMKASQQLHISYSRRVTRPNFAQLNPFRFYNSPLNYFVGNPYLQPSTTQMLNIAYTRKALQVSLQVGRESDPMTRYPEYDSVTNVLQYLGKNLPYNDFAGIEISFPLTVNKWWRMSHNIRGGYKKEQTPYHGVTYAIPIFDYNLTGSQVFTLPQQITVDISYYYRSLSGTGLYVSRSLASVDAGIRKSWLKGKLNTGINFYDMFDTYRVRYIFREKKIIDNAFTHWVGARRAALTLNYSFGKSTHSSKQRAKNEEENRAGI</sequence>
<dbReference type="Gene3D" id="2.170.130.10">
    <property type="entry name" value="TonB-dependent receptor, plug domain"/>
    <property type="match status" value="1"/>
</dbReference>
<dbReference type="PANTHER" id="PTHR40980:SF4">
    <property type="entry name" value="TONB-DEPENDENT RECEPTOR-LIKE BETA-BARREL DOMAIN-CONTAINING PROTEIN"/>
    <property type="match status" value="1"/>
</dbReference>
<keyword evidence="6" id="KW-1185">Reference proteome</keyword>
<dbReference type="InterPro" id="IPR008969">
    <property type="entry name" value="CarboxyPept-like_regulatory"/>
</dbReference>
<organism evidence="5 6">
    <name type="scientific">Chitinophaga ginsengisegetis</name>
    <dbReference type="NCBI Taxonomy" id="393003"/>
    <lineage>
        <taxon>Bacteria</taxon>
        <taxon>Pseudomonadati</taxon>
        <taxon>Bacteroidota</taxon>
        <taxon>Chitinophagia</taxon>
        <taxon>Chitinophagales</taxon>
        <taxon>Chitinophagaceae</taxon>
        <taxon>Chitinophaga</taxon>
    </lineage>
</organism>
<keyword evidence="5" id="KW-0675">Receptor</keyword>
<dbReference type="EMBL" id="FUZZ01000002">
    <property type="protein sequence ID" value="SKD07079.1"/>
    <property type="molecule type" value="Genomic_DNA"/>
</dbReference>
<keyword evidence="2" id="KW-0472">Membrane</keyword>
<name>A0A1T5P448_9BACT</name>
<protein>
    <submittedName>
        <fullName evidence="5">Outer membrane receptor proteins, mostly Fe transport</fullName>
    </submittedName>
</protein>
<dbReference type="GO" id="GO:0009279">
    <property type="term" value="C:cell outer membrane"/>
    <property type="evidence" value="ECO:0007669"/>
    <property type="project" value="UniProtKB-SubCell"/>
</dbReference>
<gene>
    <name evidence="5" type="ORF">SAMN05660461_3688</name>
</gene>
<dbReference type="STRING" id="393003.SAMN05660461_3688"/>
<dbReference type="InterPro" id="IPR036942">
    <property type="entry name" value="Beta-barrel_TonB_sf"/>
</dbReference>
<evidence type="ECO:0000313" key="5">
    <source>
        <dbReference type="EMBL" id="SKD07079.1"/>
    </source>
</evidence>
<comment type="subcellular location">
    <subcellularLocation>
        <location evidence="1">Cell outer membrane</location>
    </subcellularLocation>
</comment>
<dbReference type="AlphaFoldDB" id="A0A1T5P448"/>
<dbReference type="Gene3D" id="2.40.170.20">
    <property type="entry name" value="TonB-dependent receptor, beta-barrel domain"/>
    <property type="match status" value="1"/>
</dbReference>
<evidence type="ECO:0000256" key="3">
    <source>
        <dbReference type="ARBA" id="ARBA00023237"/>
    </source>
</evidence>
<evidence type="ECO:0000256" key="1">
    <source>
        <dbReference type="ARBA" id="ARBA00004442"/>
    </source>
</evidence>
<dbReference type="SUPFAM" id="SSF56935">
    <property type="entry name" value="Porins"/>
    <property type="match status" value="1"/>
</dbReference>
<dbReference type="Proteomes" id="UP000190166">
    <property type="component" value="Unassembled WGS sequence"/>
</dbReference>
<accession>A0A1T5P448</accession>
<evidence type="ECO:0000259" key="4">
    <source>
        <dbReference type="Pfam" id="PF14905"/>
    </source>
</evidence>
<evidence type="ECO:0000256" key="2">
    <source>
        <dbReference type="ARBA" id="ARBA00023136"/>
    </source>
</evidence>
<dbReference type="Pfam" id="PF14905">
    <property type="entry name" value="OMP_b-brl_3"/>
    <property type="match status" value="1"/>
</dbReference>
<dbReference type="Gene3D" id="2.60.40.1120">
    <property type="entry name" value="Carboxypeptidase-like, regulatory domain"/>
    <property type="match status" value="1"/>
</dbReference>
<dbReference type="InterPro" id="IPR037066">
    <property type="entry name" value="Plug_dom_sf"/>
</dbReference>
<dbReference type="Pfam" id="PF13715">
    <property type="entry name" value="CarbopepD_reg_2"/>
    <property type="match status" value="1"/>
</dbReference>
<feature type="domain" description="Outer membrane protein beta-barrel" evidence="4">
    <location>
        <begin position="392"/>
        <end position="771"/>
    </location>
</feature>
<reference evidence="5 6" key="1">
    <citation type="submission" date="2017-02" db="EMBL/GenBank/DDBJ databases">
        <authorList>
            <person name="Peterson S.W."/>
        </authorList>
    </citation>
    <scope>NUCLEOTIDE SEQUENCE [LARGE SCALE GENOMIC DNA]</scope>
    <source>
        <strain evidence="5 6">DSM 18108</strain>
    </source>
</reference>
<evidence type="ECO:0000313" key="6">
    <source>
        <dbReference type="Proteomes" id="UP000190166"/>
    </source>
</evidence>
<keyword evidence="3" id="KW-0998">Cell outer membrane</keyword>
<dbReference type="PANTHER" id="PTHR40980">
    <property type="entry name" value="PLUG DOMAIN-CONTAINING PROTEIN"/>
    <property type="match status" value="1"/>
</dbReference>
<proteinExistence type="predicted"/>
<dbReference type="InterPro" id="IPR041700">
    <property type="entry name" value="OMP_b-brl_3"/>
</dbReference>
<dbReference type="SUPFAM" id="SSF49464">
    <property type="entry name" value="Carboxypeptidase regulatory domain-like"/>
    <property type="match status" value="1"/>
</dbReference>